<dbReference type="Proteomes" id="UP000603453">
    <property type="component" value="Unassembled WGS sequence"/>
</dbReference>
<sequence length="191" mass="21682">MIQCSAVLVLDDGQIRVSGLCTPYANQRDLCRILRAPAINPDDFHPAKHYDPRAVENIAGAWIDVMCSPLNTIVTERNERTSAINDVILVINNLLRPYNDIVHTRWIEFEDGVTKRHNWDGVVTILDDKAAVMMIEFAGGFVDDDQYKLENSTTRIYRNASRLINSRNSSSENPPSIFVVINYHFKIYSIG</sequence>
<evidence type="ECO:0000313" key="1">
    <source>
        <dbReference type="EMBL" id="KAG2213462.1"/>
    </source>
</evidence>
<dbReference type="EMBL" id="JAEPRD010000003">
    <property type="protein sequence ID" value="KAG2213462.1"/>
    <property type="molecule type" value="Genomic_DNA"/>
</dbReference>
<gene>
    <name evidence="1" type="ORF">INT47_009136</name>
</gene>
<evidence type="ECO:0000313" key="2">
    <source>
        <dbReference type="Proteomes" id="UP000603453"/>
    </source>
</evidence>
<keyword evidence="2" id="KW-1185">Reference proteome</keyword>
<dbReference type="OrthoDB" id="2289386at2759"/>
<organism evidence="1 2">
    <name type="scientific">Mucor saturninus</name>
    <dbReference type="NCBI Taxonomy" id="64648"/>
    <lineage>
        <taxon>Eukaryota</taxon>
        <taxon>Fungi</taxon>
        <taxon>Fungi incertae sedis</taxon>
        <taxon>Mucoromycota</taxon>
        <taxon>Mucoromycotina</taxon>
        <taxon>Mucoromycetes</taxon>
        <taxon>Mucorales</taxon>
        <taxon>Mucorineae</taxon>
        <taxon>Mucoraceae</taxon>
        <taxon>Mucor</taxon>
    </lineage>
</organism>
<comment type="caution">
    <text evidence="1">The sequence shown here is derived from an EMBL/GenBank/DDBJ whole genome shotgun (WGS) entry which is preliminary data.</text>
</comment>
<reference evidence="1" key="1">
    <citation type="submission" date="2020-12" db="EMBL/GenBank/DDBJ databases">
        <title>Metabolic potential, ecology and presence of endohyphal bacteria is reflected in genomic diversity of Mucoromycotina.</title>
        <authorList>
            <person name="Muszewska A."/>
            <person name="Okrasinska A."/>
            <person name="Steczkiewicz K."/>
            <person name="Drgas O."/>
            <person name="Orlowska M."/>
            <person name="Perlinska-Lenart U."/>
            <person name="Aleksandrzak-Piekarczyk T."/>
            <person name="Szatraj K."/>
            <person name="Zielenkiewicz U."/>
            <person name="Pilsyk S."/>
            <person name="Malc E."/>
            <person name="Mieczkowski P."/>
            <person name="Kruszewska J.S."/>
            <person name="Biernat P."/>
            <person name="Pawlowska J."/>
        </authorList>
    </citation>
    <scope>NUCLEOTIDE SEQUENCE</scope>
    <source>
        <strain evidence="1">WA0000017839</strain>
    </source>
</reference>
<protein>
    <submittedName>
        <fullName evidence="1">Uncharacterized protein</fullName>
    </submittedName>
</protein>
<proteinExistence type="predicted"/>
<accession>A0A8H7RNL9</accession>
<name>A0A8H7RNL9_9FUNG</name>
<dbReference type="AlphaFoldDB" id="A0A8H7RNL9"/>